<accession>A0A9P5VJ60</accession>
<dbReference type="GO" id="GO:0006893">
    <property type="term" value="P:Golgi to plasma membrane transport"/>
    <property type="evidence" value="ECO:0007669"/>
    <property type="project" value="UniProtKB-ARBA"/>
</dbReference>
<feature type="compositionally biased region" description="Basic and acidic residues" evidence="1">
    <location>
        <begin position="524"/>
        <end position="537"/>
    </location>
</feature>
<keyword evidence="3" id="KW-1185">Reference proteome</keyword>
<evidence type="ECO:0008006" key="4">
    <source>
        <dbReference type="Google" id="ProtNLM"/>
    </source>
</evidence>
<feature type="region of interest" description="Disordered" evidence="1">
    <location>
        <begin position="437"/>
        <end position="563"/>
    </location>
</feature>
<feature type="compositionally biased region" description="Basic and acidic residues" evidence="1">
    <location>
        <begin position="481"/>
        <end position="490"/>
    </location>
</feature>
<reference evidence="2" key="1">
    <citation type="journal article" date="2020" name="Fungal Divers.">
        <title>Resolving the Mortierellaceae phylogeny through synthesis of multi-gene phylogenetics and phylogenomics.</title>
        <authorList>
            <person name="Vandepol N."/>
            <person name="Liber J."/>
            <person name="Desiro A."/>
            <person name="Na H."/>
            <person name="Kennedy M."/>
            <person name="Barry K."/>
            <person name="Grigoriev I.V."/>
            <person name="Miller A.N."/>
            <person name="O'Donnell K."/>
            <person name="Stajich J.E."/>
            <person name="Bonito G."/>
        </authorList>
    </citation>
    <scope>NUCLEOTIDE SEQUENCE</scope>
    <source>
        <strain evidence="2">NVP1</strain>
    </source>
</reference>
<dbReference type="AlphaFoldDB" id="A0A9P5VJ60"/>
<dbReference type="PANTHER" id="PTHR31975">
    <property type="entry name" value="BUD SITE SELECTION PROTEIN 7-RELATED"/>
    <property type="match status" value="1"/>
</dbReference>
<dbReference type="Pfam" id="PF09295">
    <property type="entry name" value="ChAPs"/>
    <property type="match status" value="1"/>
</dbReference>
<dbReference type="EMBL" id="JAAAUY010000736">
    <property type="protein sequence ID" value="KAF9326789.1"/>
    <property type="molecule type" value="Genomic_DNA"/>
</dbReference>
<feature type="compositionally biased region" description="Acidic residues" evidence="1">
    <location>
        <begin position="512"/>
        <end position="523"/>
    </location>
</feature>
<proteinExistence type="predicted"/>
<comment type="caution">
    <text evidence="2">The sequence shown here is derived from an EMBL/GenBank/DDBJ whole genome shotgun (WGS) entry which is preliminary data.</text>
</comment>
<organism evidence="2 3">
    <name type="scientific">Podila minutissima</name>
    <dbReference type="NCBI Taxonomy" id="64525"/>
    <lineage>
        <taxon>Eukaryota</taxon>
        <taxon>Fungi</taxon>
        <taxon>Fungi incertae sedis</taxon>
        <taxon>Mucoromycota</taxon>
        <taxon>Mortierellomycotina</taxon>
        <taxon>Mortierellomycetes</taxon>
        <taxon>Mortierellales</taxon>
        <taxon>Mortierellaceae</taxon>
        <taxon>Podila</taxon>
    </lineage>
</organism>
<evidence type="ECO:0000313" key="2">
    <source>
        <dbReference type="EMBL" id="KAF9326789.1"/>
    </source>
</evidence>
<dbReference type="InterPro" id="IPR011990">
    <property type="entry name" value="TPR-like_helical_dom_sf"/>
</dbReference>
<dbReference type="Gene3D" id="1.25.40.10">
    <property type="entry name" value="Tetratricopeptide repeat domain"/>
    <property type="match status" value="2"/>
</dbReference>
<protein>
    <recommendedName>
        <fullName evidence="4">Chaps-domain-containing protein</fullName>
    </recommendedName>
</protein>
<name>A0A9P5VJ60_9FUNG</name>
<dbReference type="PANTHER" id="PTHR31975:SF1">
    <property type="entry name" value="BUD SITE SELECTION PROTEIN 7-RELATED"/>
    <property type="match status" value="1"/>
</dbReference>
<evidence type="ECO:0000313" key="3">
    <source>
        <dbReference type="Proteomes" id="UP000696485"/>
    </source>
</evidence>
<feature type="compositionally biased region" description="Basic and acidic residues" evidence="1">
    <location>
        <begin position="545"/>
        <end position="563"/>
    </location>
</feature>
<evidence type="ECO:0000256" key="1">
    <source>
        <dbReference type="SAM" id="MobiDB-lite"/>
    </source>
</evidence>
<dbReference type="GO" id="GO:0034044">
    <property type="term" value="C:exomer complex"/>
    <property type="evidence" value="ECO:0007669"/>
    <property type="project" value="TreeGrafter"/>
</dbReference>
<dbReference type="Proteomes" id="UP000696485">
    <property type="component" value="Unassembled WGS sequence"/>
</dbReference>
<sequence length="742" mass="84705">MGDTLRDIPEFIERELGESLEARNNAIGTFRALGAPDFCHITKVNAKPGAKEIPTSGFTSSYHFVSGVDASNSASLAAYLNSLTYAIDEAHTWFSSGVAWRIRSGVYCCYNAFSRVDIRVVVKIPGGVESYAVNAMGEGQDITPLMWQETYLSAILRAILHTEDTNHRMPGLRQLEPIPDAAAEKRFFEAAEQLFFRGWLLGSNPETQVPTIVNNHLTAAILKYCKESFRFDLAVSFFEKLAKKEPEIASLLAQSYIRTDEELKAVRALYDAIQQSPQNYALLDAQSDFVREKGRLDMALRLSKDAVNCAPSEFTTWAKLTDLYIEMGDYHNALLTLNSCPMFTFNEKDTQRVPKPARVHLPIRNYIDVELIDEEPGHDEEIDPALLRLPAAMLRGTFAGAYKLLTKLVSKIGWDELLRCRSLVFVMEEEYRAQKEAEEELRKKTHNNVYAPINRSSERPKQGLSQHLDPGASVPTIKISTESERGREEAEEKENEQNSSRYNADQSMNDVPLDDLSLDDLSLDDQKDYENENKEDPPQEAINEETTKPEEAHEGLEDSESEKDIELSFSFSHKRLCDRWLDNLFMVLYEDLRRYAVWRAEVQHYRQARTPYRKSGGEWQIYGDLAMRLHHRLEALEAYQECVAQKFSPKALYQLLEIYADDGQVLRAMDAAIRLCVYQERWYQEAVFPSAVAYNLNKLIHQEGWTKVHNTLVSLDTSPTIYKMMLRVLTRAKEFQVPGHAV</sequence>
<dbReference type="InterPro" id="IPR015374">
    <property type="entry name" value="ChAPs"/>
</dbReference>
<gene>
    <name evidence="2" type="ORF">BG006_009821</name>
</gene>
<dbReference type="SUPFAM" id="SSF48452">
    <property type="entry name" value="TPR-like"/>
    <property type="match status" value="1"/>
</dbReference>